<protein>
    <submittedName>
        <fullName evidence="5 6">Uncharacterized protein</fullName>
    </submittedName>
</protein>
<evidence type="ECO:0000256" key="2">
    <source>
        <dbReference type="ARBA" id="ARBA00022801"/>
    </source>
</evidence>
<dbReference type="PaxDb" id="3218-PP1S375_23V6.1"/>
<name>A0A2K1J7V5_PHYPA</name>
<sequence length="498" mass="55441">MGLKLGLSSVVSRMGSLDGRKSCKLVFRLLITLFVGILMKNSFSLAASLPFEIRPSFQALKAEFEDGRFVCRVSDFGATGNGEVYDTSAIQSSIDYCANQGGGVVYVSPGENLTGTLYLKSNITLWVDKGATIVGSARQEDFLAHWTRWYTILAEDAENVELTGGGIVTGQGLKFVVEFKEEKNIMVSWNVTGDCVGDECRPRLVGFINCKNVHIWNVFLREPAYWCLHIVKSNIISIHDVSMHGDFNSPNTDGIDIDSSNNTVIKDCHIDTGDDAICSKSELGPLYNLTVTNCWIRTKSCAVKLGSMTNFNLGNLHFEQLVIVDSHRGLGIQLRDSGNINNVTYANIQMSTRYYHPSWWGLAEPIYVSACPRTPDTVLGSVNNVHYMNITTTSENGIFLSGLEESFLKGLHFRNVKMTLARSTNFTGGYHDYRPGCQGLVTHRMSGLFMEYVKDIWMQEVFVQWKGSNVSDWGLPIDFTPSTVGNMHLMNYENTYTV</sequence>
<gene>
    <name evidence="6" type="primary">LOC112293129</name>
    <name evidence="5" type="ORF">PHYPA_020715</name>
</gene>
<dbReference type="EMBL" id="ABEU02000016">
    <property type="protein sequence ID" value="PNR37606.1"/>
    <property type="molecule type" value="Genomic_DNA"/>
</dbReference>
<dbReference type="Gene3D" id="2.160.20.10">
    <property type="entry name" value="Single-stranded right-handed beta-helix, Pectin lyase-like"/>
    <property type="match status" value="1"/>
</dbReference>
<dbReference type="AlphaFoldDB" id="A0A2K1J7V5"/>
<proteinExistence type="inferred from homology"/>
<dbReference type="PANTHER" id="PTHR31339:SF0">
    <property type="entry name" value="PECTIN LYASE-LIKE SUPERFAMILY PROTEIN"/>
    <property type="match status" value="1"/>
</dbReference>
<evidence type="ECO:0000256" key="4">
    <source>
        <dbReference type="RuleBase" id="RU361169"/>
    </source>
</evidence>
<dbReference type="RefSeq" id="XP_024398017.1">
    <property type="nucleotide sequence ID" value="XM_024542249.2"/>
</dbReference>
<dbReference type="PANTHER" id="PTHR31339">
    <property type="entry name" value="PECTIN LYASE-RELATED"/>
    <property type="match status" value="1"/>
</dbReference>
<dbReference type="InterPro" id="IPR051801">
    <property type="entry name" value="GH28_Enzymes"/>
</dbReference>
<dbReference type="Pfam" id="PF00295">
    <property type="entry name" value="Glyco_hydro_28"/>
    <property type="match status" value="1"/>
</dbReference>
<dbReference type="OMA" id="HYMNITT"/>
<evidence type="ECO:0000313" key="6">
    <source>
        <dbReference type="EnsemblPlants" id="Pp3c16_9310V3.1"/>
    </source>
</evidence>
<evidence type="ECO:0000313" key="7">
    <source>
        <dbReference type="Proteomes" id="UP000006727"/>
    </source>
</evidence>
<dbReference type="InterPro" id="IPR011050">
    <property type="entry name" value="Pectin_lyase_fold/virulence"/>
</dbReference>
<dbReference type="InterPro" id="IPR012334">
    <property type="entry name" value="Pectin_lyas_fold"/>
</dbReference>
<dbReference type="EnsemblPlants" id="Pp3c16_9310V3.2">
    <property type="protein sequence ID" value="Pp3c16_9310V3.2"/>
    <property type="gene ID" value="Pp3c16_9310"/>
</dbReference>
<reference evidence="5 7" key="2">
    <citation type="journal article" date="2018" name="Plant J.">
        <title>The Physcomitrella patens chromosome-scale assembly reveals moss genome structure and evolution.</title>
        <authorList>
            <person name="Lang D."/>
            <person name="Ullrich K.K."/>
            <person name="Murat F."/>
            <person name="Fuchs J."/>
            <person name="Jenkins J."/>
            <person name="Haas F.B."/>
            <person name="Piednoel M."/>
            <person name="Gundlach H."/>
            <person name="Van Bel M."/>
            <person name="Meyberg R."/>
            <person name="Vives C."/>
            <person name="Morata J."/>
            <person name="Symeonidi A."/>
            <person name="Hiss M."/>
            <person name="Muchero W."/>
            <person name="Kamisugi Y."/>
            <person name="Saleh O."/>
            <person name="Blanc G."/>
            <person name="Decker E.L."/>
            <person name="van Gessel N."/>
            <person name="Grimwood J."/>
            <person name="Hayes R.D."/>
            <person name="Graham S.W."/>
            <person name="Gunter L.E."/>
            <person name="McDaniel S.F."/>
            <person name="Hoernstein S.N.W."/>
            <person name="Larsson A."/>
            <person name="Li F.W."/>
            <person name="Perroud P.F."/>
            <person name="Phillips J."/>
            <person name="Ranjan P."/>
            <person name="Rokshar D.S."/>
            <person name="Rothfels C.J."/>
            <person name="Schneider L."/>
            <person name="Shu S."/>
            <person name="Stevenson D.W."/>
            <person name="Thummler F."/>
            <person name="Tillich M."/>
            <person name="Villarreal Aguilar J.C."/>
            <person name="Widiez T."/>
            <person name="Wong G.K."/>
            <person name="Wymore A."/>
            <person name="Zhang Y."/>
            <person name="Zimmer A.D."/>
            <person name="Quatrano R.S."/>
            <person name="Mayer K.F.X."/>
            <person name="Goodstein D."/>
            <person name="Casacuberta J.M."/>
            <person name="Vandepoele K."/>
            <person name="Reski R."/>
            <person name="Cuming A.C."/>
            <person name="Tuskan G.A."/>
            <person name="Maumus F."/>
            <person name="Salse J."/>
            <person name="Schmutz J."/>
            <person name="Rensing S.A."/>
        </authorList>
    </citation>
    <scope>NUCLEOTIDE SEQUENCE [LARGE SCALE GENOMIC DNA]</scope>
    <source>
        <strain evidence="6 7">cv. Gransden 2004</strain>
    </source>
</reference>
<dbReference type="OrthoDB" id="187139at2759"/>
<dbReference type="Gramene" id="Pp3c16_9310V3.1">
    <property type="protein sequence ID" value="Pp3c16_9310V3.1"/>
    <property type="gene ID" value="Pp3c16_9310"/>
</dbReference>
<comment type="similarity">
    <text evidence="1 4">Belongs to the glycosyl hydrolase 28 family.</text>
</comment>
<dbReference type="GeneID" id="112293129"/>
<evidence type="ECO:0000256" key="1">
    <source>
        <dbReference type="ARBA" id="ARBA00008834"/>
    </source>
</evidence>
<dbReference type="GO" id="GO:0004650">
    <property type="term" value="F:polygalacturonase activity"/>
    <property type="evidence" value="ECO:0007669"/>
    <property type="project" value="InterPro"/>
</dbReference>
<reference evidence="6" key="3">
    <citation type="submission" date="2020-12" db="UniProtKB">
        <authorList>
            <consortium name="EnsemblPlants"/>
        </authorList>
    </citation>
    <scope>IDENTIFICATION</scope>
</reference>
<keyword evidence="7" id="KW-1185">Reference proteome</keyword>
<evidence type="ECO:0000256" key="3">
    <source>
        <dbReference type="ARBA" id="ARBA00023295"/>
    </source>
</evidence>
<dbReference type="KEGG" id="ppp:112293129"/>
<dbReference type="EnsemblPlants" id="Pp3c16_9310V3.1">
    <property type="protein sequence ID" value="Pp3c16_9310V3.1"/>
    <property type="gene ID" value="Pp3c16_9310"/>
</dbReference>
<dbReference type="InterPro" id="IPR000743">
    <property type="entry name" value="Glyco_hydro_28"/>
</dbReference>
<dbReference type="SUPFAM" id="SSF51126">
    <property type="entry name" value="Pectin lyase-like"/>
    <property type="match status" value="1"/>
</dbReference>
<evidence type="ECO:0000313" key="5">
    <source>
        <dbReference type="EMBL" id="PNR37606.1"/>
    </source>
</evidence>
<keyword evidence="3 4" id="KW-0326">Glycosidase</keyword>
<dbReference type="Proteomes" id="UP000006727">
    <property type="component" value="Chromosome 16"/>
</dbReference>
<organism evidence="5">
    <name type="scientific">Physcomitrium patens</name>
    <name type="common">Spreading-leaved earth moss</name>
    <name type="synonym">Physcomitrella patens</name>
    <dbReference type="NCBI Taxonomy" id="3218"/>
    <lineage>
        <taxon>Eukaryota</taxon>
        <taxon>Viridiplantae</taxon>
        <taxon>Streptophyta</taxon>
        <taxon>Embryophyta</taxon>
        <taxon>Bryophyta</taxon>
        <taxon>Bryophytina</taxon>
        <taxon>Bryopsida</taxon>
        <taxon>Funariidae</taxon>
        <taxon>Funariales</taxon>
        <taxon>Funariaceae</taxon>
        <taxon>Physcomitrium</taxon>
    </lineage>
</organism>
<dbReference type="GO" id="GO:0005975">
    <property type="term" value="P:carbohydrate metabolic process"/>
    <property type="evidence" value="ECO:0007669"/>
    <property type="project" value="InterPro"/>
</dbReference>
<dbReference type="Gramene" id="Pp3c16_9310V3.2">
    <property type="protein sequence ID" value="Pp3c16_9310V3.2"/>
    <property type="gene ID" value="Pp3c16_9310"/>
</dbReference>
<accession>A0A2K1J7V5</accession>
<reference evidence="5 7" key="1">
    <citation type="journal article" date="2008" name="Science">
        <title>The Physcomitrella genome reveals evolutionary insights into the conquest of land by plants.</title>
        <authorList>
            <person name="Rensing S."/>
            <person name="Lang D."/>
            <person name="Zimmer A."/>
            <person name="Terry A."/>
            <person name="Salamov A."/>
            <person name="Shapiro H."/>
            <person name="Nishiyama T."/>
            <person name="Perroud P.-F."/>
            <person name="Lindquist E."/>
            <person name="Kamisugi Y."/>
            <person name="Tanahashi T."/>
            <person name="Sakakibara K."/>
            <person name="Fujita T."/>
            <person name="Oishi K."/>
            <person name="Shin-I T."/>
            <person name="Kuroki Y."/>
            <person name="Toyoda A."/>
            <person name="Suzuki Y."/>
            <person name="Hashimoto A."/>
            <person name="Yamaguchi K."/>
            <person name="Sugano A."/>
            <person name="Kohara Y."/>
            <person name="Fujiyama A."/>
            <person name="Anterola A."/>
            <person name="Aoki S."/>
            <person name="Ashton N."/>
            <person name="Barbazuk W.B."/>
            <person name="Barker E."/>
            <person name="Bennetzen J."/>
            <person name="Bezanilla M."/>
            <person name="Blankenship R."/>
            <person name="Cho S.H."/>
            <person name="Dutcher S."/>
            <person name="Estelle M."/>
            <person name="Fawcett J.A."/>
            <person name="Gundlach H."/>
            <person name="Hanada K."/>
            <person name="Heyl A."/>
            <person name="Hicks K.A."/>
            <person name="Hugh J."/>
            <person name="Lohr M."/>
            <person name="Mayer K."/>
            <person name="Melkozernov A."/>
            <person name="Murata T."/>
            <person name="Nelson D."/>
            <person name="Pils B."/>
            <person name="Prigge M."/>
            <person name="Reiss B."/>
            <person name="Renner T."/>
            <person name="Rombauts S."/>
            <person name="Rushton P."/>
            <person name="Sanderfoot A."/>
            <person name="Schween G."/>
            <person name="Shiu S.-H."/>
            <person name="Stueber K."/>
            <person name="Theodoulou F.L."/>
            <person name="Tu H."/>
            <person name="Van de Peer Y."/>
            <person name="Verrier P.J."/>
            <person name="Waters E."/>
            <person name="Wood A."/>
            <person name="Yang L."/>
            <person name="Cove D."/>
            <person name="Cuming A."/>
            <person name="Hasebe M."/>
            <person name="Lucas S."/>
            <person name="Mishler D.B."/>
            <person name="Reski R."/>
            <person name="Grigoriev I."/>
            <person name="Quatrano R.S."/>
            <person name="Boore J.L."/>
        </authorList>
    </citation>
    <scope>NUCLEOTIDE SEQUENCE [LARGE SCALE GENOMIC DNA]</scope>
    <source>
        <strain evidence="6 7">cv. Gransden 2004</strain>
    </source>
</reference>
<dbReference type="FunCoup" id="A0A2K1J7V5">
    <property type="interactions" value="668"/>
</dbReference>
<dbReference type="STRING" id="3218.A0A2K1J7V5"/>
<keyword evidence="2 4" id="KW-0378">Hydrolase</keyword>